<reference evidence="3" key="1">
    <citation type="journal article" date="2020" name="Stud. Mycol.">
        <title>101 Dothideomycetes genomes: a test case for predicting lifestyles and emergence of pathogens.</title>
        <authorList>
            <person name="Haridas S."/>
            <person name="Albert R."/>
            <person name="Binder M."/>
            <person name="Bloem J."/>
            <person name="Labutti K."/>
            <person name="Salamov A."/>
            <person name="Andreopoulos B."/>
            <person name="Baker S."/>
            <person name="Barry K."/>
            <person name="Bills G."/>
            <person name="Bluhm B."/>
            <person name="Cannon C."/>
            <person name="Castanera R."/>
            <person name="Culley D."/>
            <person name="Daum C."/>
            <person name="Ezra D."/>
            <person name="Gonzalez J."/>
            <person name="Henrissat B."/>
            <person name="Kuo A."/>
            <person name="Liang C."/>
            <person name="Lipzen A."/>
            <person name="Lutzoni F."/>
            <person name="Magnuson J."/>
            <person name="Mondo S."/>
            <person name="Nolan M."/>
            <person name="Ohm R."/>
            <person name="Pangilinan J."/>
            <person name="Park H.-J."/>
            <person name="Ramirez L."/>
            <person name="Alfaro M."/>
            <person name="Sun H."/>
            <person name="Tritt A."/>
            <person name="Yoshinaga Y."/>
            <person name="Zwiers L.-H."/>
            <person name="Turgeon B."/>
            <person name="Goodwin S."/>
            <person name="Spatafora J."/>
            <person name="Crous P."/>
            <person name="Grigoriev I."/>
        </authorList>
    </citation>
    <scope>NUCLEOTIDE SEQUENCE</scope>
    <source>
        <strain evidence="3">CBS 675.92</strain>
    </source>
</reference>
<gene>
    <name evidence="3" type="ORF">CC80DRAFT_414468</name>
</gene>
<name>A0A6A5TT61_9PLEO</name>
<evidence type="ECO:0000313" key="4">
    <source>
        <dbReference type="Proteomes" id="UP000800035"/>
    </source>
</evidence>
<dbReference type="InterPro" id="IPR036514">
    <property type="entry name" value="SGNH_hydro_sf"/>
</dbReference>
<dbReference type="SUPFAM" id="SSF69318">
    <property type="entry name" value="Integrin alpha N-terminal domain"/>
    <property type="match status" value="1"/>
</dbReference>
<dbReference type="PANTHER" id="PTHR30383">
    <property type="entry name" value="THIOESTERASE 1/PROTEASE 1/LYSOPHOSPHOLIPASE L1"/>
    <property type="match status" value="1"/>
</dbReference>
<dbReference type="Gene3D" id="2.130.10.130">
    <property type="entry name" value="Integrin alpha, N-terminal"/>
    <property type="match status" value="1"/>
</dbReference>
<evidence type="ECO:0000256" key="1">
    <source>
        <dbReference type="ARBA" id="ARBA00022729"/>
    </source>
</evidence>
<keyword evidence="4" id="KW-1185">Reference proteome</keyword>
<dbReference type="SUPFAM" id="SSF52266">
    <property type="entry name" value="SGNH hydrolase"/>
    <property type="match status" value="1"/>
</dbReference>
<dbReference type="InterPro" id="IPR028994">
    <property type="entry name" value="Integrin_alpha_N"/>
</dbReference>
<dbReference type="InterPro" id="IPR013517">
    <property type="entry name" value="FG-GAP"/>
</dbReference>
<dbReference type="Pfam" id="PF13472">
    <property type="entry name" value="Lipase_GDSL_2"/>
    <property type="match status" value="1"/>
</dbReference>
<keyword evidence="1" id="KW-0732">Signal</keyword>
<protein>
    <submittedName>
        <fullName evidence="3">SGNH hydrolase</fullName>
    </submittedName>
</protein>
<dbReference type="Pfam" id="PF13517">
    <property type="entry name" value="FG-GAP_3"/>
    <property type="match status" value="2"/>
</dbReference>
<feature type="domain" description="SGNH hydrolase-type esterase" evidence="2">
    <location>
        <begin position="21"/>
        <end position="194"/>
    </location>
</feature>
<evidence type="ECO:0000259" key="2">
    <source>
        <dbReference type="Pfam" id="PF13472"/>
    </source>
</evidence>
<sequence>MQILPEDRSFSVGSALRILPLGDSITWGHGSPDGNGYRYKLLRLLAGNDITYIGSHKSGSMANSNNEGHSGALISDMSLHALKSMHLQPNVILLLAGTNDIYKDVDAATAPARLGSLIDNLITMSPNAAILVAQIPPMNDTSRNAAAQTFNAAIPGIVTSRAGSGAKVLTVERDPRFTTIYLPDGLHPDDLGYGLLAGMFSTGIQRAAEAGWISEPDPLPTANRTACDTFLTWDPKFGTIATGVGSADSAFVSSWQPAGRLATGNVGPPKTWWGADLPQGKWVRLADMDGDGRDDYFADGGVNWINKGEIATGLGEAVGVMFADINGDGRDDYLWISPEGLVTAYINGGEKKGGGWLWTSLGQIAGEGTGATRETTRFADIDGDGKADYMVVGKEGSLNAWLNFGYGDKPDWYPLGIIATGIGDAAGVQLVDLNNDGRADYVWLDKDGAAKAYINNRGGSGGLAPDWINAGSIATGVGAKREELRFADLNGDGKKDYVWVDHASGALDVWFNTATGGSYVVGDGTVFAEYANPLGISLECTNF</sequence>
<dbReference type="EMBL" id="ML976993">
    <property type="protein sequence ID" value="KAF1955835.1"/>
    <property type="molecule type" value="Genomic_DNA"/>
</dbReference>
<dbReference type="InterPro" id="IPR051532">
    <property type="entry name" value="Ester_Hydrolysis_Enzymes"/>
</dbReference>
<dbReference type="OrthoDB" id="3915838at2759"/>
<dbReference type="AlphaFoldDB" id="A0A6A5TT61"/>
<proteinExistence type="predicted"/>
<dbReference type="PANTHER" id="PTHR30383:SF5">
    <property type="entry name" value="SGNH HYDROLASE-TYPE ESTERASE DOMAIN-CONTAINING PROTEIN"/>
    <property type="match status" value="1"/>
</dbReference>
<evidence type="ECO:0000313" key="3">
    <source>
        <dbReference type="EMBL" id="KAF1955835.1"/>
    </source>
</evidence>
<accession>A0A6A5TT61</accession>
<dbReference type="InterPro" id="IPR013830">
    <property type="entry name" value="SGNH_hydro"/>
</dbReference>
<dbReference type="CDD" id="cd01833">
    <property type="entry name" value="XynB_like"/>
    <property type="match status" value="1"/>
</dbReference>
<organism evidence="3 4">
    <name type="scientific">Byssothecium circinans</name>
    <dbReference type="NCBI Taxonomy" id="147558"/>
    <lineage>
        <taxon>Eukaryota</taxon>
        <taxon>Fungi</taxon>
        <taxon>Dikarya</taxon>
        <taxon>Ascomycota</taxon>
        <taxon>Pezizomycotina</taxon>
        <taxon>Dothideomycetes</taxon>
        <taxon>Pleosporomycetidae</taxon>
        <taxon>Pleosporales</taxon>
        <taxon>Massarineae</taxon>
        <taxon>Massarinaceae</taxon>
        <taxon>Byssothecium</taxon>
    </lineage>
</organism>
<dbReference type="GO" id="GO:0004622">
    <property type="term" value="F:phosphatidylcholine lysophospholipase activity"/>
    <property type="evidence" value="ECO:0007669"/>
    <property type="project" value="TreeGrafter"/>
</dbReference>
<dbReference type="Gene3D" id="3.40.50.1110">
    <property type="entry name" value="SGNH hydrolase"/>
    <property type="match status" value="1"/>
</dbReference>
<keyword evidence="3" id="KW-0378">Hydrolase</keyword>
<dbReference type="Proteomes" id="UP000800035">
    <property type="component" value="Unassembled WGS sequence"/>
</dbReference>